<evidence type="ECO:0000256" key="1">
    <source>
        <dbReference type="SAM" id="MobiDB-lite"/>
    </source>
</evidence>
<comment type="caution">
    <text evidence="2">The sequence shown here is derived from an EMBL/GenBank/DDBJ whole genome shotgun (WGS) entry which is preliminary data.</text>
</comment>
<name>A0A1D1VK83_RAMVA</name>
<protein>
    <submittedName>
        <fullName evidence="2">Uncharacterized protein</fullName>
    </submittedName>
</protein>
<reference evidence="2 3" key="1">
    <citation type="journal article" date="2016" name="Nat. Commun.">
        <title>Extremotolerant tardigrade genome and improved radiotolerance of human cultured cells by tardigrade-unique protein.</title>
        <authorList>
            <person name="Hashimoto T."/>
            <person name="Horikawa D.D."/>
            <person name="Saito Y."/>
            <person name="Kuwahara H."/>
            <person name="Kozuka-Hata H."/>
            <person name="Shin-I T."/>
            <person name="Minakuchi Y."/>
            <person name="Ohishi K."/>
            <person name="Motoyama A."/>
            <person name="Aizu T."/>
            <person name="Enomoto A."/>
            <person name="Kondo K."/>
            <person name="Tanaka S."/>
            <person name="Hara Y."/>
            <person name="Koshikawa S."/>
            <person name="Sagara H."/>
            <person name="Miura T."/>
            <person name="Yokobori S."/>
            <person name="Miyagawa K."/>
            <person name="Suzuki Y."/>
            <person name="Kubo T."/>
            <person name="Oyama M."/>
            <person name="Kohara Y."/>
            <person name="Fujiyama A."/>
            <person name="Arakawa K."/>
            <person name="Katayama T."/>
            <person name="Toyoda A."/>
            <person name="Kunieda T."/>
        </authorList>
    </citation>
    <scope>NUCLEOTIDE SEQUENCE [LARGE SCALE GENOMIC DNA]</scope>
    <source>
        <strain evidence="2 3">YOKOZUNA-1</strain>
    </source>
</reference>
<gene>
    <name evidence="2" type="primary">RvY_11950</name>
    <name evidence="2" type="synonym">RvY_11950.4</name>
    <name evidence="2" type="ORF">RvY_11950-4</name>
</gene>
<feature type="region of interest" description="Disordered" evidence="1">
    <location>
        <begin position="78"/>
        <end position="101"/>
    </location>
</feature>
<keyword evidence="3" id="KW-1185">Reference proteome</keyword>
<accession>A0A1D1VK83</accession>
<dbReference type="AlphaFoldDB" id="A0A1D1VK83"/>
<dbReference type="EMBL" id="BDGG01000007">
    <property type="protein sequence ID" value="GAV01206.1"/>
    <property type="molecule type" value="Genomic_DNA"/>
</dbReference>
<sequence length="101" mass="10870">MTAQGSQLRFLVFVGSVRRNGMAARVGRFVQKVRSTKIVDCVPYDVPYRAYGSCLTSDMIGSTEILVVVSAVIGNAASFSGSSRPERVELGRSHPASAFLQ</sequence>
<evidence type="ECO:0000313" key="2">
    <source>
        <dbReference type="EMBL" id="GAV01206.1"/>
    </source>
</evidence>
<proteinExistence type="predicted"/>
<organism evidence="2 3">
    <name type="scientific">Ramazzottius varieornatus</name>
    <name type="common">Water bear</name>
    <name type="synonym">Tardigrade</name>
    <dbReference type="NCBI Taxonomy" id="947166"/>
    <lineage>
        <taxon>Eukaryota</taxon>
        <taxon>Metazoa</taxon>
        <taxon>Ecdysozoa</taxon>
        <taxon>Tardigrada</taxon>
        <taxon>Eutardigrada</taxon>
        <taxon>Parachela</taxon>
        <taxon>Hypsibioidea</taxon>
        <taxon>Ramazzottiidae</taxon>
        <taxon>Ramazzottius</taxon>
    </lineage>
</organism>
<dbReference type="Proteomes" id="UP000186922">
    <property type="component" value="Unassembled WGS sequence"/>
</dbReference>
<evidence type="ECO:0000313" key="3">
    <source>
        <dbReference type="Proteomes" id="UP000186922"/>
    </source>
</evidence>